<evidence type="ECO:0000256" key="1">
    <source>
        <dbReference type="ARBA" id="ARBA00001936"/>
    </source>
</evidence>
<proteinExistence type="inferred from homology"/>
<dbReference type="Proteomes" id="UP001500416">
    <property type="component" value="Unassembled WGS sequence"/>
</dbReference>
<comment type="caution">
    <text evidence="5">The sequence shown here is derived from an EMBL/GenBank/DDBJ whole genome shotgun (WGS) entry which is preliminary data.</text>
</comment>
<dbReference type="InterPro" id="IPR029044">
    <property type="entry name" value="Nucleotide-diphossugar_trans"/>
</dbReference>
<dbReference type="RefSeq" id="WP_343934854.1">
    <property type="nucleotide sequence ID" value="NZ_BAAABU010000006.1"/>
</dbReference>
<evidence type="ECO:0000313" key="6">
    <source>
        <dbReference type="Proteomes" id="UP001500416"/>
    </source>
</evidence>
<dbReference type="PANTHER" id="PTHR48090">
    <property type="entry name" value="UNDECAPRENYL-PHOSPHATE 4-DEOXY-4-FORMAMIDO-L-ARABINOSE TRANSFERASE-RELATED"/>
    <property type="match status" value="1"/>
</dbReference>
<reference evidence="5 6" key="1">
    <citation type="journal article" date="2019" name="Int. J. Syst. Evol. Microbiol.">
        <title>The Global Catalogue of Microorganisms (GCM) 10K type strain sequencing project: providing services to taxonomists for standard genome sequencing and annotation.</title>
        <authorList>
            <consortium name="The Broad Institute Genomics Platform"/>
            <consortium name="The Broad Institute Genome Sequencing Center for Infectious Disease"/>
            <person name="Wu L."/>
            <person name="Ma J."/>
        </authorList>
    </citation>
    <scope>NUCLEOTIDE SEQUENCE [LARGE SCALE GENOMIC DNA]</scope>
    <source>
        <strain evidence="5 6">JCM 3380</strain>
    </source>
</reference>
<dbReference type="PANTHER" id="PTHR48090:SF10">
    <property type="entry name" value="GLUCOSYL-3-PHOSPHOGLYCERATE SYNTHASE"/>
    <property type="match status" value="1"/>
</dbReference>
<dbReference type="EMBL" id="BAAABU010000006">
    <property type="protein sequence ID" value="GAA0232927.1"/>
    <property type="molecule type" value="Genomic_DNA"/>
</dbReference>
<evidence type="ECO:0000313" key="5">
    <source>
        <dbReference type="EMBL" id="GAA0232927.1"/>
    </source>
</evidence>
<dbReference type="InterPro" id="IPR050256">
    <property type="entry name" value="Glycosyltransferase_2"/>
</dbReference>
<protein>
    <recommendedName>
        <fullName evidence="7">Glycosyltransferase 2-like domain-containing protein</fullName>
    </recommendedName>
</protein>
<dbReference type="SUPFAM" id="SSF53448">
    <property type="entry name" value="Nucleotide-diphospho-sugar transferases"/>
    <property type="match status" value="1"/>
</dbReference>
<comment type="similarity">
    <text evidence="2">Belongs to the glycosyltransferase 2 family.</text>
</comment>
<evidence type="ECO:0000256" key="3">
    <source>
        <dbReference type="ARBA" id="ARBA00022676"/>
    </source>
</evidence>
<keyword evidence="6" id="KW-1185">Reference proteome</keyword>
<keyword evidence="3" id="KW-0328">Glycosyltransferase</keyword>
<sequence>MNRTTVVGIPARDEERTVGAVARAADAGLHLAFPRGTNVVVLAENGSTDGTVRRFAEAPLRARKVVASSPGAGTGKGTNVFAIIDRAVELDADRVLLLDADVRSTEPEWVGRLADAVAGDEPALAVPSYRRDRFEANTTNHLASPLLAAVYGVHVEQPIGGEFAFNRAFLERAATWSRPDSAYLYGIDVWLTANALREHVRVVEVPLGRKLHNSPFPKILRLPQQVLDSLFHVVLTTDRVRPPGAGVPRARAAVDGAAVRQDPAVVARVSAAVGRYLDVHLADVRTLFPAAGEVGPAPWGLRVTAEEWPHVLADAVAAVAGGRFEAARDHLVALYVNRVLTFWEEIDGLSGAEVDRLLDRQAARTVAAVQARRVELGGAAGPREFDVRRWAGFDDEAPVPA</sequence>
<keyword evidence="4" id="KW-0808">Transferase</keyword>
<comment type="cofactor">
    <cofactor evidence="1">
        <name>Mn(2+)</name>
        <dbReference type="ChEBI" id="CHEBI:29035"/>
    </cofactor>
</comment>
<gene>
    <name evidence="5" type="ORF">GCM10010492_34630</name>
</gene>
<evidence type="ECO:0000256" key="2">
    <source>
        <dbReference type="ARBA" id="ARBA00006739"/>
    </source>
</evidence>
<dbReference type="Gene3D" id="3.90.550.10">
    <property type="entry name" value="Spore Coat Polysaccharide Biosynthesis Protein SpsA, Chain A"/>
    <property type="match status" value="1"/>
</dbReference>
<evidence type="ECO:0000256" key="4">
    <source>
        <dbReference type="ARBA" id="ARBA00022679"/>
    </source>
</evidence>
<organism evidence="5 6">
    <name type="scientific">Saccharothrix mutabilis subsp. mutabilis</name>
    <dbReference type="NCBI Taxonomy" id="66855"/>
    <lineage>
        <taxon>Bacteria</taxon>
        <taxon>Bacillati</taxon>
        <taxon>Actinomycetota</taxon>
        <taxon>Actinomycetes</taxon>
        <taxon>Pseudonocardiales</taxon>
        <taxon>Pseudonocardiaceae</taxon>
        <taxon>Saccharothrix</taxon>
    </lineage>
</organism>
<accession>A0ABN0TYD8</accession>
<evidence type="ECO:0008006" key="7">
    <source>
        <dbReference type="Google" id="ProtNLM"/>
    </source>
</evidence>
<name>A0ABN0TYD8_9PSEU</name>